<sequence>MKRAYSPKEIAAKKWVTLPWGEKWSKPFGEPADNASWFISGASASGKSSFVMQLAKELCKYGPVLYLSYEEGVNQSFQRRMDYLGMDEVQGRFRVVTDDSYDELVERLRKPKSPKFVIVDSFQVAVDDAGFSYEKAVELMKRFPKKCFIYISQEDKSQPTGKPARRLRYICDMKVRVMGYKAYCMGRAIGEAGTYYVVWKEGLIQTSNNL</sequence>
<protein>
    <submittedName>
        <fullName evidence="1">AAA family ATPase</fullName>
    </submittedName>
</protein>
<dbReference type="Proteomes" id="UP000823847">
    <property type="component" value="Unassembled WGS sequence"/>
</dbReference>
<accession>A0A9D1XW30</accession>
<reference evidence="1" key="2">
    <citation type="submission" date="2021-04" db="EMBL/GenBank/DDBJ databases">
        <authorList>
            <person name="Gilroy R."/>
        </authorList>
    </citation>
    <scope>NUCLEOTIDE SEQUENCE</scope>
    <source>
        <strain evidence="1">ChiHecec2B26-12326</strain>
    </source>
</reference>
<dbReference type="EMBL" id="DXEN01000080">
    <property type="protein sequence ID" value="HIX87109.1"/>
    <property type="molecule type" value="Genomic_DNA"/>
</dbReference>
<proteinExistence type="predicted"/>
<evidence type="ECO:0000313" key="2">
    <source>
        <dbReference type="Proteomes" id="UP000823847"/>
    </source>
</evidence>
<dbReference type="AlphaFoldDB" id="A0A9D1XW30"/>
<dbReference type="Gene3D" id="3.40.50.300">
    <property type="entry name" value="P-loop containing nucleotide triphosphate hydrolases"/>
    <property type="match status" value="1"/>
</dbReference>
<gene>
    <name evidence="1" type="ORF">H9848_10970</name>
</gene>
<dbReference type="SUPFAM" id="SSF52540">
    <property type="entry name" value="P-loop containing nucleoside triphosphate hydrolases"/>
    <property type="match status" value="1"/>
</dbReference>
<organism evidence="1 2">
    <name type="scientific">Candidatus Parabacteroides intestinigallinarum</name>
    <dbReference type="NCBI Taxonomy" id="2838722"/>
    <lineage>
        <taxon>Bacteria</taxon>
        <taxon>Pseudomonadati</taxon>
        <taxon>Bacteroidota</taxon>
        <taxon>Bacteroidia</taxon>
        <taxon>Bacteroidales</taxon>
        <taxon>Tannerellaceae</taxon>
        <taxon>Parabacteroides</taxon>
    </lineage>
</organism>
<dbReference type="InterPro" id="IPR027417">
    <property type="entry name" value="P-loop_NTPase"/>
</dbReference>
<reference evidence="1" key="1">
    <citation type="journal article" date="2021" name="PeerJ">
        <title>Extensive microbial diversity within the chicken gut microbiome revealed by metagenomics and culture.</title>
        <authorList>
            <person name="Gilroy R."/>
            <person name="Ravi A."/>
            <person name="Getino M."/>
            <person name="Pursley I."/>
            <person name="Horton D.L."/>
            <person name="Alikhan N.F."/>
            <person name="Baker D."/>
            <person name="Gharbi K."/>
            <person name="Hall N."/>
            <person name="Watson M."/>
            <person name="Adriaenssens E.M."/>
            <person name="Foster-Nyarko E."/>
            <person name="Jarju S."/>
            <person name="Secka A."/>
            <person name="Antonio M."/>
            <person name="Oren A."/>
            <person name="Chaudhuri R.R."/>
            <person name="La Ragione R."/>
            <person name="Hildebrand F."/>
            <person name="Pallen M.J."/>
        </authorList>
    </citation>
    <scope>NUCLEOTIDE SEQUENCE</scope>
    <source>
        <strain evidence="1">ChiHecec2B26-12326</strain>
    </source>
</reference>
<name>A0A9D1XW30_9BACT</name>
<evidence type="ECO:0000313" key="1">
    <source>
        <dbReference type="EMBL" id="HIX87109.1"/>
    </source>
</evidence>
<comment type="caution">
    <text evidence="1">The sequence shown here is derived from an EMBL/GenBank/DDBJ whole genome shotgun (WGS) entry which is preliminary data.</text>
</comment>